<protein>
    <submittedName>
        <fullName evidence="1">Uncharacterized protein</fullName>
    </submittedName>
</protein>
<dbReference type="EMBL" id="KN714693">
    <property type="protein sequence ID" value="KUI56887.1"/>
    <property type="molecule type" value="Genomic_DNA"/>
</dbReference>
<dbReference type="AlphaFoldDB" id="A0A194UYV7"/>
<evidence type="ECO:0000313" key="2">
    <source>
        <dbReference type="Proteomes" id="UP000078576"/>
    </source>
</evidence>
<gene>
    <name evidence="1" type="ORF">VP1G_10854</name>
</gene>
<proteinExistence type="predicted"/>
<organism evidence="1 2">
    <name type="scientific">Cytospora mali</name>
    <name type="common">Apple Valsa canker fungus</name>
    <name type="synonym">Valsa mali</name>
    <dbReference type="NCBI Taxonomy" id="578113"/>
    <lineage>
        <taxon>Eukaryota</taxon>
        <taxon>Fungi</taxon>
        <taxon>Dikarya</taxon>
        <taxon>Ascomycota</taxon>
        <taxon>Pezizomycotina</taxon>
        <taxon>Sordariomycetes</taxon>
        <taxon>Sordariomycetidae</taxon>
        <taxon>Diaporthales</taxon>
        <taxon>Cytosporaceae</taxon>
        <taxon>Cytospora</taxon>
    </lineage>
</organism>
<accession>A0A194UYV7</accession>
<keyword evidence="2" id="KW-1185">Reference proteome</keyword>
<reference evidence="2" key="1">
    <citation type="submission" date="2014-12" db="EMBL/GenBank/DDBJ databases">
        <title>Genome Sequence of Valsa Canker Pathogens Uncovers a Specific Adaption of Colonization on Woody Bark.</title>
        <authorList>
            <person name="Yin Z."/>
            <person name="Liu H."/>
            <person name="Gao X."/>
            <person name="Li Z."/>
            <person name="Song N."/>
            <person name="Ke X."/>
            <person name="Dai Q."/>
            <person name="Wu Y."/>
            <person name="Sun Y."/>
            <person name="Xu J.-R."/>
            <person name="Kang Z.K."/>
            <person name="Wang L."/>
            <person name="Huang L."/>
        </authorList>
    </citation>
    <scope>NUCLEOTIDE SEQUENCE [LARGE SCALE GENOMIC DNA]</scope>
    <source>
        <strain evidence="2">SXYL134</strain>
    </source>
</reference>
<name>A0A194UYV7_CYTMA</name>
<evidence type="ECO:0000313" key="1">
    <source>
        <dbReference type="EMBL" id="KUI56887.1"/>
    </source>
</evidence>
<dbReference type="Proteomes" id="UP000078576">
    <property type="component" value="Unassembled WGS sequence"/>
</dbReference>
<sequence length="136" mass="15117">MTTSRPNAGMSIADVLVETVPMLAEALPDDDALWADPHGERVRKAEMCLSINLTPMTVVFFSSRAARLARWNSTSSESELEELRSSRVGRPPMLQDWDLSAEYRDSLVACAARRRTRLAATLHEFHGKSLTLKEGS</sequence>